<protein>
    <recommendedName>
        <fullName evidence="3">DUF883 domain-containing protein</fullName>
    </recommendedName>
</protein>
<name>A0ABY6B5K1_9BURK</name>
<dbReference type="RefSeq" id="WP_261760351.1">
    <property type="nucleotide sequence ID" value="NZ_CP104562.2"/>
</dbReference>
<organism evidence="1 2">
    <name type="scientific">Roseateles amylovorans</name>
    <dbReference type="NCBI Taxonomy" id="2978473"/>
    <lineage>
        <taxon>Bacteria</taxon>
        <taxon>Pseudomonadati</taxon>
        <taxon>Pseudomonadota</taxon>
        <taxon>Betaproteobacteria</taxon>
        <taxon>Burkholderiales</taxon>
        <taxon>Sphaerotilaceae</taxon>
        <taxon>Roseateles</taxon>
    </lineage>
</organism>
<evidence type="ECO:0000313" key="1">
    <source>
        <dbReference type="EMBL" id="UXH80534.1"/>
    </source>
</evidence>
<keyword evidence="2" id="KW-1185">Reference proteome</keyword>
<gene>
    <name evidence="1" type="ORF">N4261_11950</name>
</gene>
<reference evidence="1" key="1">
    <citation type="submission" date="2022-10" db="EMBL/GenBank/DDBJ databases">
        <title>Characterization and whole genome sequencing of a new Roseateles species, isolated from fresh water.</title>
        <authorList>
            <person name="Guliayeva D.Y."/>
            <person name="Akhremchuk A.E."/>
            <person name="Sikolenko M.A."/>
            <person name="Valentovich L.N."/>
            <person name="Sidarenka A.V."/>
        </authorList>
    </citation>
    <scope>NUCLEOTIDE SEQUENCE</scope>
    <source>
        <strain evidence="1">BIM B-1768</strain>
    </source>
</reference>
<evidence type="ECO:0008006" key="3">
    <source>
        <dbReference type="Google" id="ProtNLM"/>
    </source>
</evidence>
<proteinExistence type="predicted"/>
<accession>A0ABY6B5K1</accession>
<evidence type="ECO:0000313" key="2">
    <source>
        <dbReference type="Proteomes" id="UP001064933"/>
    </source>
</evidence>
<dbReference type="Proteomes" id="UP001064933">
    <property type="component" value="Chromosome"/>
</dbReference>
<dbReference type="EMBL" id="CP104562">
    <property type="protein sequence ID" value="UXH80534.1"/>
    <property type="molecule type" value="Genomic_DNA"/>
</dbReference>
<sequence>MSTTPSNEKTDKTVPFTTSEDAAKASVAQAASSASAAVKNGATPSSTTGVDLVNRVAQTAHATIDKLANQATPAVQHLQKSLEDTGDLLHQRADQARNVGNEWCESLRGSVRQHPLAAVGTALAVGLLIARLTR</sequence>